<comment type="similarity">
    <text evidence="1">Belongs to the PrpD family.</text>
</comment>
<dbReference type="Proteomes" id="UP000053029">
    <property type="component" value="Unassembled WGS sequence"/>
</dbReference>
<feature type="domain" description="MmgE/PrpD N-terminal" evidence="2">
    <location>
        <begin position="25"/>
        <end position="280"/>
    </location>
</feature>
<dbReference type="OrthoDB" id="10267976at2759"/>
<dbReference type="AlphaFoldDB" id="A0A0D2EXK4"/>
<dbReference type="PANTHER" id="PTHR16943:SF8">
    <property type="entry name" value="2-METHYLCITRATE DEHYDRATASE"/>
    <property type="match status" value="1"/>
</dbReference>
<evidence type="ECO:0000259" key="3">
    <source>
        <dbReference type="Pfam" id="PF19305"/>
    </source>
</evidence>
<protein>
    <submittedName>
        <fullName evidence="4">Unplaced genomic scaffold supercont1.5, whole genome shotgun sequence</fullName>
    </submittedName>
</protein>
<dbReference type="HOGENOM" id="CLU_026574_1_1_1"/>
<dbReference type="RefSeq" id="XP_013282730.1">
    <property type="nucleotide sequence ID" value="XM_013427276.1"/>
</dbReference>
<dbReference type="Pfam" id="PF03972">
    <property type="entry name" value="MmgE_PrpD_N"/>
    <property type="match status" value="1"/>
</dbReference>
<evidence type="ECO:0000313" key="5">
    <source>
        <dbReference type="Proteomes" id="UP000053029"/>
    </source>
</evidence>
<dbReference type="VEuPathDB" id="FungiDB:Z517_08761"/>
<organism evidence="4 5">
    <name type="scientific">Fonsecaea pedrosoi CBS 271.37</name>
    <dbReference type="NCBI Taxonomy" id="1442368"/>
    <lineage>
        <taxon>Eukaryota</taxon>
        <taxon>Fungi</taxon>
        <taxon>Dikarya</taxon>
        <taxon>Ascomycota</taxon>
        <taxon>Pezizomycotina</taxon>
        <taxon>Eurotiomycetes</taxon>
        <taxon>Chaetothyriomycetidae</taxon>
        <taxon>Chaetothyriales</taxon>
        <taxon>Herpotrichiellaceae</taxon>
        <taxon>Fonsecaea</taxon>
    </lineage>
</organism>
<feature type="domain" description="MmgE/PrpD C-terminal" evidence="3">
    <location>
        <begin position="305"/>
        <end position="483"/>
    </location>
</feature>
<dbReference type="InterPro" id="IPR005656">
    <property type="entry name" value="MmgE_PrpD"/>
</dbReference>
<proteinExistence type="inferred from homology"/>
<dbReference type="InterPro" id="IPR036148">
    <property type="entry name" value="MmgE/PrpD_sf"/>
</dbReference>
<dbReference type="EMBL" id="KN846973">
    <property type="protein sequence ID" value="KIW78922.1"/>
    <property type="molecule type" value="Genomic_DNA"/>
</dbReference>
<dbReference type="STRING" id="1442368.A0A0D2EXK4"/>
<evidence type="ECO:0000313" key="4">
    <source>
        <dbReference type="EMBL" id="KIW78922.1"/>
    </source>
</evidence>
<dbReference type="SUPFAM" id="SSF103378">
    <property type="entry name" value="2-methylcitrate dehydratase PrpD"/>
    <property type="match status" value="1"/>
</dbReference>
<dbReference type="GeneID" id="25308251"/>
<dbReference type="InterPro" id="IPR045337">
    <property type="entry name" value="MmgE_PrpD_C"/>
</dbReference>
<name>A0A0D2EXK4_9EURO</name>
<dbReference type="PANTHER" id="PTHR16943">
    <property type="entry name" value="2-METHYLCITRATE DEHYDRATASE-RELATED"/>
    <property type="match status" value="1"/>
</dbReference>
<dbReference type="GO" id="GO:0016829">
    <property type="term" value="F:lyase activity"/>
    <property type="evidence" value="ECO:0007669"/>
    <property type="project" value="InterPro"/>
</dbReference>
<reference evidence="4 5" key="1">
    <citation type="submission" date="2015-01" db="EMBL/GenBank/DDBJ databases">
        <title>The Genome Sequence of Fonsecaea pedrosoi CBS 271.37.</title>
        <authorList>
            <consortium name="The Broad Institute Genomics Platform"/>
            <person name="Cuomo C."/>
            <person name="de Hoog S."/>
            <person name="Gorbushina A."/>
            <person name="Stielow B."/>
            <person name="Teixiera M."/>
            <person name="Abouelleil A."/>
            <person name="Chapman S.B."/>
            <person name="Priest M."/>
            <person name="Young S.K."/>
            <person name="Wortman J."/>
            <person name="Nusbaum C."/>
            <person name="Birren B."/>
        </authorList>
    </citation>
    <scope>NUCLEOTIDE SEQUENCE [LARGE SCALE GENOMIC DNA]</scope>
    <source>
        <strain evidence="4 5">CBS 271.37</strain>
    </source>
</reference>
<evidence type="ECO:0000256" key="1">
    <source>
        <dbReference type="ARBA" id="ARBA00006174"/>
    </source>
</evidence>
<sequence length="505" mass="53666">MSPPTGISSAIDATAPSKPDGITGQLCTWITSTKLSDIPDHVIERAKYLILDGVACALVAAHLPWSETAVRGVCTMEPEGVGQCTLIGWGKDKKLPPVAATILNSTFIQGFELDDYHSTAPLHSNALLIPALLASVEAAPSSSAETSPSSGADFLLAYIVGCEVGPRVGLALHGADLLSRGWHSGALQGPSATAAAVASLLRLSGAQTEWALGTACTQTGGLMSAQFGSMAKRMQHGFAARNGLFAAFMAKQNYTGIQEVFEVPYGGFLSCFSQGASFEPKSLPQELISGLGSRWELEGIRVKLHAAMAGLHGTIDTVAGLQRAHPELFAPENLANIVSIVTQHARPAFEHGGWIADPTQPLSSVAAQMSIQYAAAAQLVDRQVSMVQFGASRLNRPLLRELMSKTTPTHNPAFDATKTSRWRTVMTVKFADGTEVQGSVEAPRGIMPPVSNDDIVHKWRELTADILDDSRRAAIEKCVLSLEKISDVRDLASLLEEPVRCPIDV</sequence>
<dbReference type="InterPro" id="IPR042183">
    <property type="entry name" value="MmgE/PrpD_sf_1"/>
</dbReference>
<dbReference type="InterPro" id="IPR045336">
    <property type="entry name" value="MmgE_PrpD_N"/>
</dbReference>
<evidence type="ECO:0000259" key="2">
    <source>
        <dbReference type="Pfam" id="PF03972"/>
    </source>
</evidence>
<keyword evidence="5" id="KW-1185">Reference proteome</keyword>
<dbReference type="Gene3D" id="3.30.1330.120">
    <property type="entry name" value="2-methylcitrate dehydratase PrpD"/>
    <property type="match status" value="1"/>
</dbReference>
<dbReference type="Pfam" id="PF19305">
    <property type="entry name" value="MmgE_PrpD_C"/>
    <property type="match status" value="1"/>
</dbReference>
<dbReference type="Gene3D" id="1.10.4100.10">
    <property type="entry name" value="2-methylcitrate dehydratase PrpD"/>
    <property type="match status" value="1"/>
</dbReference>
<dbReference type="InterPro" id="IPR042188">
    <property type="entry name" value="MmgE/PrpD_sf_2"/>
</dbReference>
<accession>A0A0D2EXK4</accession>
<gene>
    <name evidence="4" type="ORF">Z517_08761</name>
</gene>